<name>A0A9W9Q0Q0_9EURO</name>
<dbReference type="EMBL" id="JAPZBO010000003">
    <property type="protein sequence ID" value="KAJ5320718.1"/>
    <property type="molecule type" value="Genomic_DNA"/>
</dbReference>
<organism evidence="1 2">
    <name type="scientific">Penicillium atrosanguineum</name>
    <dbReference type="NCBI Taxonomy" id="1132637"/>
    <lineage>
        <taxon>Eukaryota</taxon>
        <taxon>Fungi</taxon>
        <taxon>Dikarya</taxon>
        <taxon>Ascomycota</taxon>
        <taxon>Pezizomycotina</taxon>
        <taxon>Eurotiomycetes</taxon>
        <taxon>Eurotiomycetidae</taxon>
        <taxon>Eurotiales</taxon>
        <taxon>Aspergillaceae</taxon>
        <taxon>Penicillium</taxon>
    </lineage>
</organism>
<protein>
    <submittedName>
        <fullName evidence="1">Uncharacterized protein</fullName>
    </submittedName>
</protein>
<dbReference type="Proteomes" id="UP001147746">
    <property type="component" value="Unassembled WGS sequence"/>
</dbReference>
<dbReference type="InterPro" id="IPR011009">
    <property type="entry name" value="Kinase-like_dom_sf"/>
</dbReference>
<keyword evidence="2" id="KW-1185">Reference proteome</keyword>
<sequence length="164" mass="18894">MSRTLRLLKDEITYSKAQREEVNILHRLQYYSRQNEFFTRLSGNRDWIKAVIAHHLGLPSTDLCQVADVEDWLHGSFNVCVPVSINRWEPRTQSGSRVLLRFPLPYRLGEEFRPGNSDEKIRCEAGTYAWLGENCPNIPIPRLYGFGTSDGETVRRSLSPQATL</sequence>
<dbReference type="SUPFAM" id="SSF56112">
    <property type="entry name" value="Protein kinase-like (PK-like)"/>
    <property type="match status" value="1"/>
</dbReference>
<reference evidence="1" key="2">
    <citation type="journal article" date="2023" name="IMA Fungus">
        <title>Comparative genomic study of the Penicillium genus elucidates a diverse pangenome and 15 lateral gene transfer events.</title>
        <authorList>
            <person name="Petersen C."/>
            <person name="Sorensen T."/>
            <person name="Nielsen M.R."/>
            <person name="Sondergaard T.E."/>
            <person name="Sorensen J.L."/>
            <person name="Fitzpatrick D.A."/>
            <person name="Frisvad J.C."/>
            <person name="Nielsen K.L."/>
        </authorList>
    </citation>
    <scope>NUCLEOTIDE SEQUENCE</scope>
    <source>
        <strain evidence="1">IBT 21472</strain>
    </source>
</reference>
<accession>A0A9W9Q0Q0</accession>
<evidence type="ECO:0000313" key="1">
    <source>
        <dbReference type="EMBL" id="KAJ5320718.1"/>
    </source>
</evidence>
<dbReference type="AlphaFoldDB" id="A0A9W9Q0Q0"/>
<proteinExistence type="predicted"/>
<reference evidence="1" key="1">
    <citation type="submission" date="2022-12" db="EMBL/GenBank/DDBJ databases">
        <authorList>
            <person name="Petersen C."/>
        </authorList>
    </citation>
    <scope>NUCLEOTIDE SEQUENCE</scope>
    <source>
        <strain evidence="1">IBT 21472</strain>
    </source>
</reference>
<gene>
    <name evidence="1" type="ORF">N7476_003720</name>
</gene>
<comment type="caution">
    <text evidence="1">The sequence shown here is derived from an EMBL/GenBank/DDBJ whole genome shotgun (WGS) entry which is preliminary data.</text>
</comment>
<evidence type="ECO:0000313" key="2">
    <source>
        <dbReference type="Proteomes" id="UP001147746"/>
    </source>
</evidence>